<sequence>MNKMKLRQRIGKQSHGTLVYSMMNVSAEDEAHLRNELKKLSSNAKFNGKFSNLFVHESGASLKGVTEKLKHRQILDLSHMVCTAIHEWARDNRVECVRASDVETVFKVIQLLGTRRDGD</sequence>
<gene>
    <name evidence="1" type="ORF">Q3V30_20785</name>
</gene>
<dbReference type="KEGG" id="epi:Q3V30_20785"/>
<dbReference type="Proteomes" id="UP001228139">
    <property type="component" value="Chromosome"/>
</dbReference>
<protein>
    <submittedName>
        <fullName evidence="1">Uncharacterized protein</fullName>
    </submittedName>
</protein>
<dbReference type="EMBL" id="CP132353">
    <property type="protein sequence ID" value="WLS78826.1"/>
    <property type="molecule type" value="Genomic_DNA"/>
</dbReference>
<proteinExistence type="predicted"/>
<accession>A0AA50DMI8</accession>
<evidence type="ECO:0000313" key="2">
    <source>
        <dbReference type="Proteomes" id="UP001228139"/>
    </source>
</evidence>
<reference evidence="1 2" key="1">
    <citation type="submission" date="2023-07" db="EMBL/GenBank/DDBJ databases">
        <title>Pathogenic bacteria of pear tree diseases.</title>
        <authorList>
            <person name="Zhang Z."/>
            <person name="He L."/>
            <person name="Huang R."/>
        </authorList>
    </citation>
    <scope>NUCLEOTIDE SEQUENCE [LARGE SCALE GENOMIC DNA]</scope>
    <source>
        <strain evidence="1 2">DE2</strain>
    </source>
</reference>
<keyword evidence="2" id="KW-1185">Reference proteome</keyword>
<dbReference type="AlphaFoldDB" id="A0AA50DMI8"/>
<organism evidence="1 2">
    <name type="scientific">Erwinia pyri</name>
    <dbReference type="NCBI Taxonomy" id="3062598"/>
    <lineage>
        <taxon>Bacteria</taxon>
        <taxon>Pseudomonadati</taxon>
        <taxon>Pseudomonadota</taxon>
        <taxon>Gammaproteobacteria</taxon>
        <taxon>Enterobacterales</taxon>
        <taxon>Erwiniaceae</taxon>
        <taxon>Erwinia</taxon>
    </lineage>
</organism>
<dbReference type="RefSeq" id="WP_306209054.1">
    <property type="nucleotide sequence ID" value="NZ_CP132353.1"/>
</dbReference>
<name>A0AA50DMI8_9GAMM</name>
<evidence type="ECO:0000313" key="1">
    <source>
        <dbReference type="EMBL" id="WLS78826.1"/>
    </source>
</evidence>